<name>A0A3B0VGJ2_9ZZZZ</name>
<dbReference type="AlphaFoldDB" id="A0A3B0VGJ2"/>
<evidence type="ECO:0000313" key="1">
    <source>
        <dbReference type="EMBL" id="VAW39433.1"/>
    </source>
</evidence>
<proteinExistence type="predicted"/>
<reference evidence="1" key="1">
    <citation type="submission" date="2018-06" db="EMBL/GenBank/DDBJ databases">
        <authorList>
            <person name="Zhirakovskaya E."/>
        </authorList>
    </citation>
    <scope>NUCLEOTIDE SEQUENCE</scope>
</reference>
<accession>A0A3B0VGJ2</accession>
<sequence length="91" mass="10836">MHRPIRSIDELNPLSAHIFEKIRNEPRETATLRKEVIEEYRCTKSQFDTALKNLQISLNVVRSNDPEIERDSWLAFQELYPDIWNLHVSDD</sequence>
<protein>
    <submittedName>
        <fullName evidence="1">Uncharacterized protein</fullName>
    </submittedName>
</protein>
<gene>
    <name evidence="1" type="ORF">MNBD_CHLOROFLEXI01-2017</name>
</gene>
<organism evidence="1">
    <name type="scientific">hydrothermal vent metagenome</name>
    <dbReference type="NCBI Taxonomy" id="652676"/>
    <lineage>
        <taxon>unclassified sequences</taxon>
        <taxon>metagenomes</taxon>
        <taxon>ecological metagenomes</taxon>
    </lineage>
</organism>
<dbReference type="EMBL" id="UOEU01000745">
    <property type="protein sequence ID" value="VAW39433.1"/>
    <property type="molecule type" value="Genomic_DNA"/>
</dbReference>